<name>A0A267DA88_9PLAT</name>
<feature type="signal peptide" evidence="2">
    <location>
        <begin position="1"/>
        <end position="26"/>
    </location>
</feature>
<feature type="chain" id="PRO_5013057390" evidence="2">
    <location>
        <begin position="27"/>
        <end position="804"/>
    </location>
</feature>
<keyword evidence="1" id="KW-0812">Transmembrane</keyword>
<evidence type="ECO:0000256" key="1">
    <source>
        <dbReference type="SAM" id="Phobius"/>
    </source>
</evidence>
<comment type="caution">
    <text evidence="3">The sequence shown here is derived from an EMBL/GenBank/DDBJ whole genome shotgun (WGS) entry which is preliminary data.</text>
</comment>
<protein>
    <submittedName>
        <fullName evidence="3">Uncharacterized protein</fullName>
    </submittedName>
</protein>
<keyword evidence="1" id="KW-0472">Membrane</keyword>
<keyword evidence="2" id="KW-0732">Signal</keyword>
<keyword evidence="4" id="KW-1185">Reference proteome</keyword>
<organism evidence="3 4">
    <name type="scientific">Macrostomum lignano</name>
    <dbReference type="NCBI Taxonomy" id="282301"/>
    <lineage>
        <taxon>Eukaryota</taxon>
        <taxon>Metazoa</taxon>
        <taxon>Spiralia</taxon>
        <taxon>Lophotrochozoa</taxon>
        <taxon>Platyhelminthes</taxon>
        <taxon>Rhabditophora</taxon>
        <taxon>Macrostomorpha</taxon>
        <taxon>Macrostomida</taxon>
        <taxon>Macrostomidae</taxon>
        <taxon>Macrostomum</taxon>
    </lineage>
</organism>
<keyword evidence="1" id="KW-1133">Transmembrane helix</keyword>
<dbReference type="AlphaFoldDB" id="A0A267DA88"/>
<dbReference type="Proteomes" id="UP000215902">
    <property type="component" value="Unassembled WGS sequence"/>
</dbReference>
<sequence>MQSSRPTDRCFLAILLLFLFTMSACSDGKIAVQQAQIAQSWQSSVYTGNEDYCFMMRPRSLGDWNYFHSGEEPDASGYQWLLIKLTKPARLVAVTVFARPGELKRRAVGTEVLLLGEQVPNGLLQPEANSRCLASLAGLSADGATNGIFQCGRVRADDAESAKLDFACHQTDCARLTRFILLRRLVRDQADKIFNFVGLEIEESQPSEFLTCEMRSGKVGDCTRNGLYQQRAGRASQLVKACLPCQLTVQDEVPSCQLTQPGSQDVQDLRVLPVSRPQSEFLFMLSECPQCGLRCSYRCSGQPGALRSISDTILFHEPPKAVKLLFRDTNPEAEQLPRSQYWPADQLRTIVFFTESAFPKPEHSCLLTGPCLASGTELIPTKSEILSSAPSSNGIPTFSLLSKYRLFANKSISRCSIRCYSRSQGSPGTQQPEMKEAQLPQLVYECNTVFHVPTRERWIEGAVLDLKVDSSKNNPVPTLHTCSLRTVYGFIALNPISTTLKTSTYRLNATRSWGTHVAIVCQVNQSGVHVQSNVQHPLPDVLYTAETEISSCMVDQASIRVTVVTTGGIPPPNSVLCGVGKDAQSVSSSRTNASSLEISSLNSLTWSFDPMPLPAKALDRKILCTVYQADQTRFQSEHSALFETGTASACEVGVDLWKIGLTVIAVAVAGPFLLACLRSVLRCSYRKLTQYRRGSWSPSEVPMATYSRGKDCANVDLDGLSADELWGVNSGSGAASTCNTLLNGCDVGRRAEPFGNRQEAAATVPDVVYAQVLKVSGDARQQEEVNKSAASLATEYTEIVKSNA</sequence>
<evidence type="ECO:0000256" key="2">
    <source>
        <dbReference type="SAM" id="SignalP"/>
    </source>
</evidence>
<reference evidence="3 4" key="1">
    <citation type="submission" date="2017-06" db="EMBL/GenBank/DDBJ databases">
        <title>A platform for efficient transgenesis in Macrostomum lignano, a flatworm model organism for stem cell research.</title>
        <authorList>
            <person name="Berezikov E."/>
        </authorList>
    </citation>
    <scope>NUCLEOTIDE SEQUENCE [LARGE SCALE GENOMIC DNA]</scope>
    <source>
        <strain evidence="3">DV1</strain>
        <tissue evidence="3">Whole organism</tissue>
    </source>
</reference>
<feature type="transmembrane region" description="Helical" evidence="1">
    <location>
        <begin position="656"/>
        <end position="677"/>
    </location>
</feature>
<evidence type="ECO:0000313" key="3">
    <source>
        <dbReference type="EMBL" id="PAA46231.1"/>
    </source>
</evidence>
<dbReference type="EMBL" id="NIVC01004980">
    <property type="protein sequence ID" value="PAA46231.1"/>
    <property type="molecule type" value="Genomic_DNA"/>
</dbReference>
<dbReference type="PROSITE" id="PS51257">
    <property type="entry name" value="PROKAR_LIPOPROTEIN"/>
    <property type="match status" value="1"/>
</dbReference>
<accession>A0A267DA88</accession>
<proteinExistence type="predicted"/>
<gene>
    <name evidence="3" type="ORF">BOX15_Mlig034318g4</name>
</gene>
<evidence type="ECO:0000313" key="4">
    <source>
        <dbReference type="Proteomes" id="UP000215902"/>
    </source>
</evidence>